<evidence type="ECO:0000256" key="1">
    <source>
        <dbReference type="SAM" id="MobiDB-lite"/>
    </source>
</evidence>
<feature type="compositionally biased region" description="Basic and acidic residues" evidence="1">
    <location>
        <begin position="132"/>
        <end position="150"/>
    </location>
</feature>
<organism evidence="2 3">
    <name type="scientific">Zooshikella ganghwensis</name>
    <dbReference type="NCBI Taxonomy" id="202772"/>
    <lineage>
        <taxon>Bacteria</taxon>
        <taxon>Pseudomonadati</taxon>
        <taxon>Pseudomonadota</taxon>
        <taxon>Gammaproteobacteria</taxon>
        <taxon>Oceanospirillales</taxon>
        <taxon>Zooshikellaceae</taxon>
        <taxon>Zooshikella</taxon>
    </lineage>
</organism>
<evidence type="ECO:0008006" key="4">
    <source>
        <dbReference type="Google" id="ProtNLM"/>
    </source>
</evidence>
<gene>
    <name evidence="2" type="ORF">B9G39_01080</name>
</gene>
<sequence>MQIHIKRSLIIAITCSLLSGVVWGAEPLRFYRFVDESGNMVISSSIPPHLAAKGGYTVIDDKGRVLEKVPKALTPEQLIEKKQQDLIREALEQQRAQQEARDKTLLTLYSSTDDIERAMQRQLAEIEEKIRTTEGDIRRTQQNKGQKEEQAANVERSGRQVPKRILEEIKHLNSETKRLEKEIERRRNEQEEVKAKFAKDIERFRVLTGEDTPEVPEPVDISKEDLHGIWISGAVSDTKHEMILTKKGSLTWVSNAPSGIRTLRIGNWKSEKQALLVTVNSRQTTDKQGKVALEQTSEQKRYPVKGYQSNIIVLEIEGKAIPFSRSD</sequence>
<evidence type="ECO:0000313" key="3">
    <source>
        <dbReference type="Proteomes" id="UP000257039"/>
    </source>
</evidence>
<accession>A0A4P9VG83</accession>
<dbReference type="AlphaFoldDB" id="A0A4P9VG83"/>
<comment type="caution">
    <text evidence="2">The sequence shown here is derived from an EMBL/GenBank/DDBJ whole genome shotgun (WGS) entry which is preliminary data.</text>
</comment>
<evidence type="ECO:0000313" key="2">
    <source>
        <dbReference type="EMBL" id="RDH42148.1"/>
    </source>
</evidence>
<dbReference type="Proteomes" id="UP000257039">
    <property type="component" value="Unassembled WGS sequence"/>
</dbReference>
<keyword evidence="3" id="KW-1185">Reference proteome</keyword>
<reference evidence="2 3" key="1">
    <citation type="submission" date="2017-04" db="EMBL/GenBank/DDBJ databases">
        <title>Draft genome sequence of Zooshikella ganghwensis VG4 isolated from Red Sea sediments.</title>
        <authorList>
            <person name="Rehman Z."/>
            <person name="Alam I."/>
            <person name="Kamau A."/>
            <person name="Bajic V."/>
            <person name="Leiknes T."/>
        </authorList>
    </citation>
    <scope>NUCLEOTIDE SEQUENCE [LARGE SCALE GENOMIC DNA]</scope>
    <source>
        <strain evidence="2 3">VG4</strain>
    </source>
</reference>
<dbReference type="EMBL" id="NDXW01000001">
    <property type="protein sequence ID" value="RDH42148.1"/>
    <property type="molecule type" value="Genomic_DNA"/>
</dbReference>
<feature type="region of interest" description="Disordered" evidence="1">
    <location>
        <begin position="132"/>
        <end position="160"/>
    </location>
</feature>
<protein>
    <recommendedName>
        <fullName evidence="4">DUF4124 domain-containing protein</fullName>
    </recommendedName>
</protein>
<proteinExistence type="predicted"/>
<name>A0A4P9VG83_9GAMM</name>